<dbReference type="EMBL" id="UINC01005048">
    <property type="protein sequence ID" value="SVA18702.1"/>
    <property type="molecule type" value="Genomic_DNA"/>
</dbReference>
<accession>A0A381TRN2</accession>
<name>A0A381TRN2_9ZZZZ</name>
<proteinExistence type="predicted"/>
<sequence>MPPKRCVFNDEGRGISGRGDSLFSIYFVLLRKYISFIFVGKIYYKNQLLNVSLKPLIFK</sequence>
<organism evidence="2">
    <name type="scientific">marine metagenome</name>
    <dbReference type="NCBI Taxonomy" id="408172"/>
    <lineage>
        <taxon>unclassified sequences</taxon>
        <taxon>metagenomes</taxon>
        <taxon>ecological metagenomes</taxon>
    </lineage>
</organism>
<protein>
    <submittedName>
        <fullName evidence="2">Uncharacterized protein</fullName>
    </submittedName>
</protein>
<gene>
    <name evidence="2" type="ORF">METZ01_LOCUS71556</name>
</gene>
<dbReference type="AlphaFoldDB" id="A0A381TRN2"/>
<feature type="transmembrane region" description="Helical" evidence="1">
    <location>
        <begin position="23"/>
        <end position="44"/>
    </location>
</feature>
<keyword evidence="1" id="KW-0812">Transmembrane</keyword>
<reference evidence="2" key="1">
    <citation type="submission" date="2018-05" db="EMBL/GenBank/DDBJ databases">
        <authorList>
            <person name="Lanie J.A."/>
            <person name="Ng W.-L."/>
            <person name="Kazmierczak K.M."/>
            <person name="Andrzejewski T.M."/>
            <person name="Davidsen T.M."/>
            <person name="Wayne K.J."/>
            <person name="Tettelin H."/>
            <person name="Glass J.I."/>
            <person name="Rusch D."/>
            <person name="Podicherti R."/>
            <person name="Tsui H.-C.T."/>
            <person name="Winkler M.E."/>
        </authorList>
    </citation>
    <scope>NUCLEOTIDE SEQUENCE</scope>
</reference>
<evidence type="ECO:0000256" key="1">
    <source>
        <dbReference type="SAM" id="Phobius"/>
    </source>
</evidence>
<keyword evidence="1" id="KW-0472">Membrane</keyword>
<keyword evidence="1" id="KW-1133">Transmembrane helix</keyword>
<evidence type="ECO:0000313" key="2">
    <source>
        <dbReference type="EMBL" id="SVA18702.1"/>
    </source>
</evidence>